<organism evidence="1 2">
    <name type="scientific">Hemibagrus guttatus</name>
    <dbReference type="NCBI Taxonomy" id="175788"/>
    <lineage>
        <taxon>Eukaryota</taxon>
        <taxon>Metazoa</taxon>
        <taxon>Chordata</taxon>
        <taxon>Craniata</taxon>
        <taxon>Vertebrata</taxon>
        <taxon>Euteleostomi</taxon>
        <taxon>Actinopterygii</taxon>
        <taxon>Neopterygii</taxon>
        <taxon>Teleostei</taxon>
        <taxon>Ostariophysi</taxon>
        <taxon>Siluriformes</taxon>
        <taxon>Bagridae</taxon>
        <taxon>Hemibagrus</taxon>
    </lineage>
</organism>
<sequence length="123" mass="13926">MDIEGSSAEIVKSTKFLGVYLLENFTWSLKTSSINRKAQQHLPPTILTVFYRRTIESILSSCITAWFGNCTVLDHKNLQRIVRTAEKIIGVSLLHHISCCQQLLLYFIPQMLSKCSGVKHDAT</sequence>
<evidence type="ECO:0000313" key="2">
    <source>
        <dbReference type="Proteomes" id="UP001274896"/>
    </source>
</evidence>
<accession>A0AAE0QF32</accession>
<keyword evidence="2" id="KW-1185">Reference proteome</keyword>
<dbReference type="EMBL" id="JAUCMX010000016">
    <property type="protein sequence ID" value="KAK3519766.1"/>
    <property type="molecule type" value="Genomic_DNA"/>
</dbReference>
<evidence type="ECO:0008006" key="3">
    <source>
        <dbReference type="Google" id="ProtNLM"/>
    </source>
</evidence>
<evidence type="ECO:0000313" key="1">
    <source>
        <dbReference type="EMBL" id="KAK3519766.1"/>
    </source>
</evidence>
<gene>
    <name evidence="1" type="ORF">QTP70_003895</name>
</gene>
<reference evidence="1" key="1">
    <citation type="submission" date="2023-06" db="EMBL/GenBank/DDBJ databases">
        <title>Male Hemibagrus guttatus genome.</title>
        <authorList>
            <person name="Bian C."/>
        </authorList>
    </citation>
    <scope>NUCLEOTIDE SEQUENCE</scope>
    <source>
        <strain evidence="1">Male_cb2023</strain>
        <tissue evidence="1">Muscle</tissue>
    </source>
</reference>
<name>A0AAE0QF32_9TELE</name>
<protein>
    <recommendedName>
        <fullName evidence="3">Alkylated DNA repair protein AlkB homologue 8 N-terminal domain-containing protein</fullName>
    </recommendedName>
</protein>
<dbReference type="AlphaFoldDB" id="A0AAE0QF32"/>
<proteinExistence type="predicted"/>
<comment type="caution">
    <text evidence="1">The sequence shown here is derived from an EMBL/GenBank/DDBJ whole genome shotgun (WGS) entry which is preliminary data.</text>
</comment>
<dbReference type="Proteomes" id="UP001274896">
    <property type="component" value="Unassembled WGS sequence"/>
</dbReference>